<dbReference type="AlphaFoldDB" id="G7E0F6"/>
<accession>G7E0F6</accession>
<proteinExistence type="predicted"/>
<dbReference type="Gene3D" id="3.30.70.80">
    <property type="entry name" value="Peptidase S8 propeptide/proteinase inhibitor I9"/>
    <property type="match status" value="1"/>
</dbReference>
<reference evidence="1 2" key="2">
    <citation type="journal article" date="2012" name="Open Biol.">
        <title>Characteristics of nucleosomes and linker DNA regions on the genome of the basidiomycete Mixia osmundae revealed by mono- and dinucleosome mapping.</title>
        <authorList>
            <person name="Nishida H."/>
            <person name="Kondo S."/>
            <person name="Matsumoto T."/>
            <person name="Suzuki Y."/>
            <person name="Yoshikawa H."/>
            <person name="Taylor T.D."/>
            <person name="Sugiyama J."/>
        </authorList>
    </citation>
    <scope>NUCLEOTIDE SEQUENCE [LARGE SCALE GENOMIC DNA]</scope>
    <source>
        <strain evidence="2">CBS 9802 / IAM 14324 / JCM 22182 / KY 12970</strain>
    </source>
</reference>
<dbReference type="SUPFAM" id="SSF54897">
    <property type="entry name" value="Protease propeptides/inhibitors"/>
    <property type="match status" value="1"/>
</dbReference>
<dbReference type="HOGENOM" id="CLU_2574391_0_0_1"/>
<reference evidence="1 2" key="1">
    <citation type="journal article" date="2011" name="J. Gen. Appl. Microbiol.">
        <title>Draft genome sequencing of the enigmatic basidiomycete Mixia osmundae.</title>
        <authorList>
            <person name="Nishida H."/>
            <person name="Nagatsuka Y."/>
            <person name="Sugiyama J."/>
        </authorList>
    </citation>
    <scope>NUCLEOTIDE SEQUENCE [LARGE SCALE GENOMIC DNA]</scope>
    <source>
        <strain evidence="2">CBS 9802 / IAM 14324 / JCM 22182 / KY 12970</strain>
    </source>
</reference>
<dbReference type="InterPro" id="IPR037045">
    <property type="entry name" value="S8pro/Inhibitor_I9_sf"/>
</dbReference>
<dbReference type="Proteomes" id="UP000009131">
    <property type="component" value="Unassembled WGS sequence"/>
</dbReference>
<protein>
    <recommendedName>
        <fullName evidence="3">Inhibitor I9 domain-containing protein</fullName>
    </recommendedName>
</protein>
<keyword evidence="2" id="KW-1185">Reference proteome</keyword>
<dbReference type="EMBL" id="BABT02000078">
    <property type="protein sequence ID" value="GAA96316.1"/>
    <property type="molecule type" value="Genomic_DNA"/>
</dbReference>
<name>G7E0F6_MIXOS</name>
<organism evidence="1 2">
    <name type="scientific">Mixia osmundae (strain CBS 9802 / IAM 14324 / JCM 22182 / KY 12970)</name>
    <dbReference type="NCBI Taxonomy" id="764103"/>
    <lineage>
        <taxon>Eukaryota</taxon>
        <taxon>Fungi</taxon>
        <taxon>Dikarya</taxon>
        <taxon>Basidiomycota</taxon>
        <taxon>Pucciniomycotina</taxon>
        <taxon>Mixiomycetes</taxon>
        <taxon>Mixiales</taxon>
        <taxon>Mixiaceae</taxon>
        <taxon>Mixia</taxon>
    </lineage>
</organism>
<evidence type="ECO:0000313" key="1">
    <source>
        <dbReference type="EMBL" id="GAA96316.1"/>
    </source>
</evidence>
<comment type="caution">
    <text evidence="1">The sequence shown here is derived from an EMBL/GenBank/DDBJ whole genome shotgun (WGS) entry which is preliminary data.</text>
</comment>
<gene>
    <name evidence="1" type="primary">Mo02982</name>
    <name evidence="1" type="ORF">E5Q_02982</name>
</gene>
<dbReference type="InParanoid" id="G7E0F6"/>
<sequence>MSSYIVMFHDDTSDDVVKQTKKEITDFGGKINKEDFGFVLPGAFEATIPDQTFQKLQSSISTSATSGLKVIEPNGTVKIQA</sequence>
<dbReference type="RefSeq" id="XP_014566912.1">
    <property type="nucleotide sequence ID" value="XM_014711426.1"/>
</dbReference>
<evidence type="ECO:0008006" key="3">
    <source>
        <dbReference type="Google" id="ProtNLM"/>
    </source>
</evidence>
<evidence type="ECO:0000313" key="2">
    <source>
        <dbReference type="Proteomes" id="UP000009131"/>
    </source>
</evidence>